<evidence type="ECO:0000313" key="1">
    <source>
        <dbReference type="EMBL" id="EYC36062.1"/>
    </source>
</evidence>
<organism evidence="1 2">
    <name type="scientific">Ancylostoma ceylanicum</name>
    <dbReference type="NCBI Taxonomy" id="53326"/>
    <lineage>
        <taxon>Eukaryota</taxon>
        <taxon>Metazoa</taxon>
        <taxon>Ecdysozoa</taxon>
        <taxon>Nematoda</taxon>
        <taxon>Chromadorea</taxon>
        <taxon>Rhabditida</taxon>
        <taxon>Rhabditina</taxon>
        <taxon>Rhabditomorpha</taxon>
        <taxon>Strongyloidea</taxon>
        <taxon>Ancylostomatidae</taxon>
        <taxon>Ancylostomatinae</taxon>
        <taxon>Ancylostoma</taxon>
    </lineage>
</organism>
<gene>
    <name evidence="1" type="primary">Acey_s0938.g3122</name>
    <name evidence="1" type="ORF">Y032_0938g3122</name>
</gene>
<evidence type="ECO:0000313" key="2">
    <source>
        <dbReference type="Proteomes" id="UP000024635"/>
    </source>
</evidence>
<protein>
    <submittedName>
        <fullName evidence="1">Uncharacterized protein</fullName>
    </submittedName>
</protein>
<accession>A0A016W9Z7</accession>
<dbReference type="AlphaFoldDB" id="A0A016W9Z7"/>
<keyword evidence="2" id="KW-1185">Reference proteome</keyword>
<dbReference type="EMBL" id="JARK01000538">
    <property type="protein sequence ID" value="EYC36062.1"/>
    <property type="molecule type" value="Genomic_DNA"/>
</dbReference>
<comment type="caution">
    <text evidence="1">The sequence shown here is derived from an EMBL/GenBank/DDBJ whole genome shotgun (WGS) entry which is preliminary data.</text>
</comment>
<reference evidence="2" key="1">
    <citation type="journal article" date="2015" name="Nat. Genet.">
        <title>The genome and transcriptome of the zoonotic hookworm Ancylostoma ceylanicum identify infection-specific gene families.</title>
        <authorList>
            <person name="Schwarz E.M."/>
            <person name="Hu Y."/>
            <person name="Antoshechkin I."/>
            <person name="Miller M.M."/>
            <person name="Sternberg P.W."/>
            <person name="Aroian R.V."/>
        </authorList>
    </citation>
    <scope>NUCLEOTIDE SEQUENCE</scope>
    <source>
        <strain evidence="2">HY135</strain>
    </source>
</reference>
<proteinExistence type="predicted"/>
<name>A0A016W9Z7_9BILA</name>
<sequence length="90" mass="10128">MLWLSPRRYRLVKSIKQLMAYLTATPSSGPFTPTHCSYTCTSTLFRAFPHTAPIPVPARYSAQTVKLNMTFCDILYPPFPSIFSIATVPL</sequence>
<dbReference type="Proteomes" id="UP000024635">
    <property type="component" value="Unassembled WGS sequence"/>
</dbReference>